<dbReference type="InterPro" id="IPR051049">
    <property type="entry name" value="Dienelactone_hydrolase-like"/>
</dbReference>
<dbReference type="EMBL" id="LR743504">
    <property type="protein sequence ID" value="CAA2104399.1"/>
    <property type="molecule type" value="Genomic_DNA"/>
</dbReference>
<dbReference type="GO" id="GO:0008806">
    <property type="term" value="F:carboxymethylenebutenolidase activity"/>
    <property type="evidence" value="ECO:0007669"/>
    <property type="project" value="UniProtKB-EC"/>
</dbReference>
<dbReference type="InterPro" id="IPR029058">
    <property type="entry name" value="AB_hydrolase_fold"/>
</dbReference>
<gene>
    <name evidence="2" type="primary">clcD</name>
    <name evidence="2" type="ORF">MBUL_02684</name>
</gene>
<dbReference type="PANTHER" id="PTHR46623">
    <property type="entry name" value="CARBOXYMETHYLENEBUTENOLIDASE-RELATED"/>
    <property type="match status" value="1"/>
</dbReference>
<reference evidence="2" key="1">
    <citation type="submission" date="2019-12" db="EMBL/GenBank/DDBJ databases">
        <authorList>
            <person name="Cremers G."/>
        </authorList>
    </citation>
    <scope>NUCLEOTIDE SEQUENCE</scope>
    <source>
        <strain evidence="2">Mbul1</strain>
    </source>
</reference>
<dbReference type="Pfam" id="PF01738">
    <property type="entry name" value="DLH"/>
    <property type="match status" value="1"/>
</dbReference>
<keyword evidence="2" id="KW-0378">Hydrolase</keyword>
<accession>A0A679IZR0</accession>
<evidence type="ECO:0000259" key="1">
    <source>
        <dbReference type="Pfam" id="PF01738"/>
    </source>
</evidence>
<protein>
    <submittedName>
        <fullName evidence="2">Carboxymethylenebutenolidase</fullName>
        <ecNumber evidence="2">3.1.1.45</ecNumber>
    </submittedName>
</protein>
<dbReference type="EC" id="3.1.1.45" evidence="2"/>
<dbReference type="SUPFAM" id="SSF53474">
    <property type="entry name" value="alpha/beta-Hydrolases"/>
    <property type="match status" value="1"/>
</dbReference>
<sequence>MDDHGTDKDQRSKGLGGLDGLVVPPFSRRGFVMTSLIAGFTLAEANAQAQVVTTDSAGLVAGEVKIPAGDGPMPGYRAMPEGAGPFPLILVIEEIFGVHEYIKDVCRRLAKVGYCAVAPELYARQGDLSTMTDVKTIVRDVILKTPDAQWIADLDAAASWAVADSKADAGRIGTMGWCRGGRGAWLYAAHRRDLKAAVAWYGPLGGDRTELQPKTAGDVATDLHAPLLAIYGGADTGIPVASVEDARDRANAAGRSVELVVFPEAPHGFHADYRPSYRKDSAEQGWARALAFLKSHGVG</sequence>
<evidence type="ECO:0000313" key="2">
    <source>
        <dbReference type="EMBL" id="CAA2104399.1"/>
    </source>
</evidence>
<proteinExistence type="predicted"/>
<dbReference type="AlphaFoldDB" id="A0A679IZR0"/>
<organism evidence="2">
    <name type="scientific">Methylobacterium bullatum</name>
    <dbReference type="NCBI Taxonomy" id="570505"/>
    <lineage>
        <taxon>Bacteria</taxon>
        <taxon>Pseudomonadati</taxon>
        <taxon>Pseudomonadota</taxon>
        <taxon>Alphaproteobacteria</taxon>
        <taxon>Hyphomicrobiales</taxon>
        <taxon>Methylobacteriaceae</taxon>
        <taxon>Methylobacterium</taxon>
    </lineage>
</organism>
<feature type="domain" description="Dienelactone hydrolase" evidence="1">
    <location>
        <begin position="73"/>
        <end position="296"/>
    </location>
</feature>
<name>A0A679IZR0_9HYPH</name>
<dbReference type="InterPro" id="IPR002925">
    <property type="entry name" value="Dienelactn_hydro"/>
</dbReference>
<dbReference type="PANTHER" id="PTHR46623:SF6">
    <property type="entry name" value="ALPHA_BETA-HYDROLASES SUPERFAMILY PROTEIN"/>
    <property type="match status" value="1"/>
</dbReference>
<dbReference type="Gene3D" id="3.40.50.1820">
    <property type="entry name" value="alpha/beta hydrolase"/>
    <property type="match status" value="1"/>
</dbReference>